<dbReference type="AlphaFoldDB" id="A0A165PMJ0"/>
<name>A0A165PMJ0_9AGAM</name>
<organism evidence="1 2">
    <name type="scientific">Neolentinus lepideus HHB14362 ss-1</name>
    <dbReference type="NCBI Taxonomy" id="1314782"/>
    <lineage>
        <taxon>Eukaryota</taxon>
        <taxon>Fungi</taxon>
        <taxon>Dikarya</taxon>
        <taxon>Basidiomycota</taxon>
        <taxon>Agaricomycotina</taxon>
        <taxon>Agaricomycetes</taxon>
        <taxon>Gloeophyllales</taxon>
        <taxon>Gloeophyllaceae</taxon>
        <taxon>Neolentinus</taxon>
    </lineage>
</organism>
<gene>
    <name evidence="1" type="ORF">NEOLEDRAFT_1038886</name>
</gene>
<dbReference type="InParanoid" id="A0A165PMJ0"/>
<sequence>LHIADSIELAGPVWASWAFSMEWYCRWLQPAIKSRWFPWASIDRFVVNTAYLSQVKLIY</sequence>
<protein>
    <submittedName>
        <fullName evidence="1">Uncharacterized protein</fullName>
    </submittedName>
</protein>
<reference evidence="1 2" key="1">
    <citation type="journal article" date="2016" name="Mol. Biol. Evol.">
        <title>Comparative Genomics of Early-Diverging Mushroom-Forming Fungi Provides Insights into the Origins of Lignocellulose Decay Capabilities.</title>
        <authorList>
            <person name="Nagy L.G."/>
            <person name="Riley R."/>
            <person name="Tritt A."/>
            <person name="Adam C."/>
            <person name="Daum C."/>
            <person name="Floudas D."/>
            <person name="Sun H."/>
            <person name="Yadav J.S."/>
            <person name="Pangilinan J."/>
            <person name="Larsson K.H."/>
            <person name="Matsuura K."/>
            <person name="Barry K."/>
            <person name="Labutti K."/>
            <person name="Kuo R."/>
            <person name="Ohm R.A."/>
            <person name="Bhattacharya S.S."/>
            <person name="Shirouzu T."/>
            <person name="Yoshinaga Y."/>
            <person name="Martin F.M."/>
            <person name="Grigoriev I.V."/>
            <person name="Hibbett D.S."/>
        </authorList>
    </citation>
    <scope>NUCLEOTIDE SEQUENCE [LARGE SCALE GENOMIC DNA]</scope>
    <source>
        <strain evidence="1 2">HHB14362 ss-1</strain>
    </source>
</reference>
<proteinExistence type="predicted"/>
<evidence type="ECO:0000313" key="1">
    <source>
        <dbReference type="EMBL" id="KZT21252.1"/>
    </source>
</evidence>
<dbReference type="OrthoDB" id="6613063at2759"/>
<accession>A0A165PMJ0</accession>
<evidence type="ECO:0000313" key="2">
    <source>
        <dbReference type="Proteomes" id="UP000076761"/>
    </source>
</evidence>
<feature type="non-terminal residue" evidence="1">
    <location>
        <position position="1"/>
    </location>
</feature>
<feature type="non-terminal residue" evidence="1">
    <location>
        <position position="59"/>
    </location>
</feature>
<dbReference type="EMBL" id="KV425609">
    <property type="protein sequence ID" value="KZT21252.1"/>
    <property type="molecule type" value="Genomic_DNA"/>
</dbReference>
<dbReference type="Proteomes" id="UP000076761">
    <property type="component" value="Unassembled WGS sequence"/>
</dbReference>
<dbReference type="STRING" id="1314782.A0A165PMJ0"/>
<keyword evidence="2" id="KW-1185">Reference proteome</keyword>